<protein>
    <submittedName>
        <fullName evidence="1">Uncharacterized protein</fullName>
    </submittedName>
</protein>
<comment type="caution">
    <text evidence="1">The sequence shown here is derived from an EMBL/GenBank/DDBJ whole genome shotgun (WGS) entry which is preliminary data.</text>
</comment>
<organism evidence="1 2">
    <name type="scientific">Escherichia coli</name>
    <dbReference type="NCBI Taxonomy" id="562"/>
    <lineage>
        <taxon>Bacteria</taxon>
        <taxon>Pseudomonadati</taxon>
        <taxon>Pseudomonadota</taxon>
        <taxon>Gammaproteobacteria</taxon>
        <taxon>Enterobacterales</taxon>
        <taxon>Enterobacteriaceae</taxon>
        <taxon>Escherichia</taxon>
    </lineage>
</organism>
<dbReference type="AlphaFoldDB" id="A0AAX0PRL0"/>
<gene>
    <name evidence="1" type="ORF">CCS08_01060</name>
</gene>
<sequence length="74" mass="7975">MLGAVFMLRSSRRLVKFASSPGLGAIIENLIGAFVPRDFLFGYQSVVNRSLDIADIDQIALLCQNVYGLVDAAG</sequence>
<dbReference type="Proteomes" id="UP000197270">
    <property type="component" value="Unassembled WGS sequence"/>
</dbReference>
<evidence type="ECO:0000313" key="2">
    <source>
        <dbReference type="Proteomes" id="UP000197270"/>
    </source>
</evidence>
<reference evidence="1 2" key="1">
    <citation type="submission" date="2017-05" db="EMBL/GenBank/DDBJ databases">
        <title>Sequencing of Escherichia coli that cause persistent and transient Mastitis.</title>
        <authorList>
            <person name="Thacker T.C."/>
            <person name="Lippolis J.D."/>
            <person name="Brunelle B.W."/>
            <person name="Casey T.A."/>
            <person name="Reinhardt T.A."/>
            <person name="Sacco R.E."/>
            <person name="Holman D.B."/>
        </authorList>
    </citation>
    <scope>NUCLEOTIDE SEQUENCE [LARGE SCALE GENOMIC DNA]</scope>
    <source>
        <strain evidence="1 2">ECA-B</strain>
    </source>
</reference>
<proteinExistence type="predicted"/>
<evidence type="ECO:0000313" key="1">
    <source>
        <dbReference type="EMBL" id="OWW57273.1"/>
    </source>
</evidence>
<dbReference type="RefSeq" id="WP_000900119.1">
    <property type="nucleotide sequence ID" value="NZ_JAPQOU010000075.1"/>
</dbReference>
<accession>A0AAX0PRL0</accession>
<name>A0AAX0PRL0_ECOLX</name>
<dbReference type="EMBL" id="NHTF01000004">
    <property type="protein sequence ID" value="OWW57273.1"/>
    <property type="molecule type" value="Genomic_DNA"/>
</dbReference>